<dbReference type="RefSeq" id="WP_377460553.1">
    <property type="nucleotide sequence ID" value="NZ_JBHLUB010000032.1"/>
</dbReference>
<protein>
    <submittedName>
        <fullName evidence="2">Type IIL restriction-modification enzyme MmeI</fullName>
    </submittedName>
</protein>
<dbReference type="InterPro" id="IPR046820">
    <property type="entry name" value="MmeI_TRD"/>
</dbReference>
<sequence length="63" mass="7500">MGIGNKQIDGGNYLFAPEEKRDFLKLEPAVEKFFHRWYGSQEFIKGIERWVMWLGEATPRSFF</sequence>
<accession>A0ABV6PCY6</accession>
<keyword evidence="3" id="KW-1185">Reference proteome</keyword>
<evidence type="ECO:0000259" key="1">
    <source>
        <dbReference type="Pfam" id="PF20466"/>
    </source>
</evidence>
<dbReference type="EMBL" id="JBHLUB010000032">
    <property type="protein sequence ID" value="MFC0582968.1"/>
    <property type="molecule type" value="Genomic_DNA"/>
</dbReference>
<name>A0ABV6PCY6_9MICC</name>
<organism evidence="2 3">
    <name type="scientific">Micrococcoides hystricis</name>
    <dbReference type="NCBI Taxonomy" id="1572761"/>
    <lineage>
        <taxon>Bacteria</taxon>
        <taxon>Bacillati</taxon>
        <taxon>Actinomycetota</taxon>
        <taxon>Actinomycetes</taxon>
        <taxon>Micrococcales</taxon>
        <taxon>Micrococcaceae</taxon>
        <taxon>Micrococcoides</taxon>
    </lineage>
</organism>
<dbReference type="Pfam" id="PF20466">
    <property type="entry name" value="MmeI_TRD"/>
    <property type="match status" value="1"/>
</dbReference>
<reference evidence="2 3" key="1">
    <citation type="submission" date="2024-09" db="EMBL/GenBank/DDBJ databases">
        <authorList>
            <person name="Sun Q."/>
            <person name="Mori K."/>
        </authorList>
    </citation>
    <scope>NUCLEOTIDE SEQUENCE [LARGE SCALE GENOMIC DNA]</scope>
    <source>
        <strain evidence="2 3">NCAIM B.02604</strain>
    </source>
</reference>
<comment type="caution">
    <text evidence="2">The sequence shown here is derived from an EMBL/GenBank/DDBJ whole genome shotgun (WGS) entry which is preliminary data.</text>
</comment>
<evidence type="ECO:0000313" key="3">
    <source>
        <dbReference type="Proteomes" id="UP001589862"/>
    </source>
</evidence>
<dbReference type="Proteomes" id="UP001589862">
    <property type="component" value="Unassembled WGS sequence"/>
</dbReference>
<evidence type="ECO:0000313" key="2">
    <source>
        <dbReference type="EMBL" id="MFC0582968.1"/>
    </source>
</evidence>
<gene>
    <name evidence="2" type="ORF">ACFFFR_11375</name>
</gene>
<feature type="domain" description="MmeI-like target recognition" evidence="1">
    <location>
        <begin position="1"/>
        <end position="60"/>
    </location>
</feature>
<proteinExistence type="predicted"/>